<comment type="subunit">
    <text evidence="8">Part of the 30S ribosomal subunit. Contacts proteins S4 and S8.</text>
</comment>
<dbReference type="InterPro" id="IPR005324">
    <property type="entry name" value="Ribosomal_uS5_C"/>
</dbReference>
<keyword evidence="5 8" id="KW-0689">Ribosomal protein</keyword>
<dbReference type="Pfam" id="PF00333">
    <property type="entry name" value="Ribosomal_S5"/>
    <property type="match status" value="1"/>
</dbReference>
<dbReference type="EMBL" id="JAANXD010000061">
    <property type="protein sequence ID" value="MBS1258441.1"/>
    <property type="molecule type" value="Genomic_DNA"/>
</dbReference>
<evidence type="ECO:0000256" key="1">
    <source>
        <dbReference type="ARBA" id="ARBA00003093"/>
    </source>
</evidence>
<evidence type="ECO:0000256" key="7">
    <source>
        <dbReference type="ARBA" id="ARBA00035255"/>
    </source>
</evidence>
<dbReference type="GO" id="GO:0042254">
    <property type="term" value="P:ribosome biogenesis"/>
    <property type="evidence" value="ECO:0007669"/>
    <property type="project" value="UniProtKB-ARBA"/>
</dbReference>
<dbReference type="SUPFAM" id="SSF54768">
    <property type="entry name" value="dsRNA-binding domain-like"/>
    <property type="match status" value="1"/>
</dbReference>
<dbReference type="PROSITE" id="PS00585">
    <property type="entry name" value="RIBOSOMAL_S5"/>
    <property type="match status" value="1"/>
</dbReference>
<evidence type="ECO:0000256" key="9">
    <source>
        <dbReference type="RuleBase" id="RU003823"/>
    </source>
</evidence>
<dbReference type="InterPro" id="IPR014721">
    <property type="entry name" value="Ribsml_uS5_D2-typ_fold_subgr"/>
</dbReference>
<evidence type="ECO:0000256" key="8">
    <source>
        <dbReference type="HAMAP-Rule" id="MF_01307"/>
    </source>
</evidence>
<feature type="domain" description="S5 DRBM" evidence="10">
    <location>
        <begin position="10"/>
        <end position="73"/>
    </location>
</feature>
<comment type="function">
    <text evidence="1 8">Located at the back of the 30S subunit body where it stabilizes the conformation of the head with respect to the body.</text>
</comment>
<evidence type="ECO:0000313" key="12">
    <source>
        <dbReference type="Proteomes" id="UP000722750"/>
    </source>
</evidence>
<dbReference type="GO" id="GO:0019843">
    <property type="term" value="F:rRNA binding"/>
    <property type="evidence" value="ECO:0007669"/>
    <property type="project" value="UniProtKB-UniRule"/>
</dbReference>
<evidence type="ECO:0000313" key="11">
    <source>
        <dbReference type="EMBL" id="MBS1258441.1"/>
    </source>
</evidence>
<dbReference type="GO" id="GO:0015935">
    <property type="term" value="C:small ribosomal subunit"/>
    <property type="evidence" value="ECO:0007669"/>
    <property type="project" value="InterPro"/>
</dbReference>
<sequence length="161" mass="17176">MAQKTDTEKLEETVVKINRCTNVTKGGKSMSFSALVVVGDKNGTIGYGFGKAREVPNAVGKAVKDANRNTATVPIIEGTIPHEVWGCYKTARVFMKPAAPGTGIKAGMPARTVLESAGVTDILTKCYGTRNPLNVVKATAEGLKALRTKQEIEKLRGVKIE</sequence>
<dbReference type="PROSITE" id="PS50881">
    <property type="entry name" value="S5_DSRBD"/>
    <property type="match status" value="1"/>
</dbReference>
<comment type="domain">
    <text evidence="8">The N-terminal domain interacts with the head of the 30S subunit; the C-terminal domain interacts with the body and contacts protein S4. The interaction surface between S4 and S5 is involved in control of translational fidelity.</text>
</comment>
<dbReference type="GO" id="GO:0006412">
    <property type="term" value="P:translation"/>
    <property type="evidence" value="ECO:0007669"/>
    <property type="project" value="UniProtKB-UniRule"/>
</dbReference>
<evidence type="ECO:0000256" key="5">
    <source>
        <dbReference type="ARBA" id="ARBA00022980"/>
    </source>
</evidence>
<proteinExistence type="inferred from homology"/>
<dbReference type="Gene3D" id="3.30.230.10">
    <property type="match status" value="1"/>
</dbReference>
<keyword evidence="3 8" id="KW-0699">rRNA-binding</keyword>
<dbReference type="PANTHER" id="PTHR48277">
    <property type="entry name" value="MITOCHONDRIAL RIBOSOMAL PROTEIN S5"/>
    <property type="match status" value="1"/>
</dbReference>
<dbReference type="GO" id="GO:0005737">
    <property type="term" value="C:cytoplasm"/>
    <property type="evidence" value="ECO:0007669"/>
    <property type="project" value="UniProtKB-ARBA"/>
</dbReference>
<evidence type="ECO:0000256" key="6">
    <source>
        <dbReference type="ARBA" id="ARBA00023274"/>
    </source>
</evidence>
<evidence type="ECO:0000259" key="10">
    <source>
        <dbReference type="PROSITE" id="PS50881"/>
    </source>
</evidence>
<organism evidence="11 12">
    <name type="scientific">Candidatus Scalindua arabica</name>
    <dbReference type="NCBI Taxonomy" id="1127984"/>
    <lineage>
        <taxon>Bacteria</taxon>
        <taxon>Pseudomonadati</taxon>
        <taxon>Planctomycetota</taxon>
        <taxon>Candidatus Brocadiia</taxon>
        <taxon>Candidatus Brocadiales</taxon>
        <taxon>Candidatus Scalinduaceae</taxon>
        <taxon>Candidatus Scalindua</taxon>
    </lineage>
</organism>
<comment type="caution">
    <text evidence="11">The sequence shown here is derived from an EMBL/GenBank/DDBJ whole genome shotgun (WGS) entry which is preliminary data.</text>
</comment>
<dbReference type="InterPro" id="IPR013810">
    <property type="entry name" value="Ribosomal_uS5_N"/>
</dbReference>
<dbReference type="Gene3D" id="3.30.160.20">
    <property type="match status" value="1"/>
</dbReference>
<dbReference type="NCBIfam" id="TIGR01021">
    <property type="entry name" value="rpsE_bact"/>
    <property type="match status" value="1"/>
</dbReference>
<dbReference type="Proteomes" id="UP000722750">
    <property type="component" value="Unassembled WGS sequence"/>
</dbReference>
<name>A0A941W3X3_9BACT</name>
<comment type="function">
    <text evidence="8">With S4 and S12 plays an important role in translational accuracy.</text>
</comment>
<dbReference type="InterPro" id="IPR000851">
    <property type="entry name" value="Ribosomal_uS5"/>
</dbReference>
<comment type="similarity">
    <text evidence="2 8 9">Belongs to the universal ribosomal protein uS5 family.</text>
</comment>
<dbReference type="InterPro" id="IPR005712">
    <property type="entry name" value="Ribosomal_uS5_bac-type"/>
</dbReference>
<protein>
    <recommendedName>
        <fullName evidence="7 8">Small ribosomal subunit protein uS5</fullName>
    </recommendedName>
</protein>
<dbReference type="Pfam" id="PF03719">
    <property type="entry name" value="Ribosomal_S5_C"/>
    <property type="match status" value="1"/>
</dbReference>
<reference evidence="11" key="1">
    <citation type="journal article" date="2021" name="ISME J.">
        <title>Fine-scale metabolic discontinuity in a stratified prokaryote microbiome of a Red Sea deep halocline.</title>
        <authorList>
            <person name="Michoud G."/>
            <person name="Ngugi D.K."/>
            <person name="Barozzi A."/>
            <person name="Merlino G."/>
            <person name="Calleja M.L."/>
            <person name="Delgado-Huertas A."/>
            <person name="Moran X.A.G."/>
            <person name="Daffonchio D."/>
        </authorList>
    </citation>
    <scope>NUCLEOTIDE SEQUENCE</scope>
    <source>
        <strain evidence="11">SuakinDeep_MAG55_1</strain>
    </source>
</reference>
<evidence type="ECO:0000256" key="2">
    <source>
        <dbReference type="ARBA" id="ARBA00008945"/>
    </source>
</evidence>
<dbReference type="FunFam" id="3.30.230.10:FF:000002">
    <property type="entry name" value="30S ribosomal protein S5"/>
    <property type="match status" value="1"/>
</dbReference>
<dbReference type="AlphaFoldDB" id="A0A941W3X3"/>
<keyword evidence="6 8" id="KW-0687">Ribonucleoprotein</keyword>
<evidence type="ECO:0000256" key="4">
    <source>
        <dbReference type="ARBA" id="ARBA00022884"/>
    </source>
</evidence>
<keyword evidence="4 8" id="KW-0694">RNA-binding</keyword>
<dbReference type="SUPFAM" id="SSF54211">
    <property type="entry name" value="Ribosomal protein S5 domain 2-like"/>
    <property type="match status" value="1"/>
</dbReference>
<evidence type="ECO:0000256" key="3">
    <source>
        <dbReference type="ARBA" id="ARBA00022730"/>
    </source>
</evidence>
<dbReference type="HAMAP" id="MF_01307_B">
    <property type="entry name" value="Ribosomal_uS5_B"/>
    <property type="match status" value="1"/>
</dbReference>
<gene>
    <name evidence="8" type="primary">rpsE</name>
    <name evidence="11" type="ORF">MAG551_01500</name>
</gene>
<dbReference type="InterPro" id="IPR018192">
    <property type="entry name" value="Ribosomal_uS5_N_CS"/>
</dbReference>
<dbReference type="InterPro" id="IPR020568">
    <property type="entry name" value="Ribosomal_Su5_D2-typ_SF"/>
</dbReference>
<accession>A0A941W3X3</accession>
<dbReference type="GO" id="GO:0003735">
    <property type="term" value="F:structural constituent of ribosome"/>
    <property type="evidence" value="ECO:0007669"/>
    <property type="project" value="UniProtKB-UniRule"/>
</dbReference>
<dbReference type="PANTHER" id="PTHR48277:SF1">
    <property type="entry name" value="MITOCHONDRIAL RIBOSOMAL PROTEIN S5"/>
    <property type="match status" value="1"/>
</dbReference>
<dbReference type="FunFam" id="3.30.160.20:FF:000001">
    <property type="entry name" value="30S ribosomal protein S5"/>
    <property type="match status" value="1"/>
</dbReference>